<feature type="transmembrane region" description="Helical" evidence="2">
    <location>
        <begin position="7"/>
        <end position="25"/>
    </location>
</feature>
<evidence type="ECO:0000313" key="4">
    <source>
        <dbReference type="Proteomes" id="UP001218362"/>
    </source>
</evidence>
<feature type="transmembrane region" description="Helical" evidence="2">
    <location>
        <begin position="37"/>
        <end position="60"/>
    </location>
</feature>
<keyword evidence="2" id="KW-1133">Transmembrane helix</keyword>
<keyword evidence="2" id="KW-0472">Membrane</keyword>
<name>A0AAJ5X7K3_9SPHN</name>
<evidence type="ECO:0000313" key="3">
    <source>
        <dbReference type="EMBL" id="WEK47307.1"/>
    </source>
</evidence>
<dbReference type="Proteomes" id="UP001218362">
    <property type="component" value="Chromosome"/>
</dbReference>
<keyword evidence="2" id="KW-0812">Transmembrane</keyword>
<accession>A0AAJ5X7K3</accession>
<dbReference type="AlphaFoldDB" id="A0AAJ5X7K3"/>
<gene>
    <name evidence="3" type="ORF">P0Y56_03210</name>
</gene>
<dbReference type="EMBL" id="CP119316">
    <property type="protein sequence ID" value="WEK47307.1"/>
    <property type="molecule type" value="Genomic_DNA"/>
</dbReference>
<proteinExistence type="predicted"/>
<evidence type="ECO:0000256" key="2">
    <source>
        <dbReference type="SAM" id="Phobius"/>
    </source>
</evidence>
<feature type="region of interest" description="Disordered" evidence="1">
    <location>
        <begin position="82"/>
        <end position="106"/>
    </location>
</feature>
<reference evidence="3" key="1">
    <citation type="submission" date="2023-03" db="EMBL/GenBank/DDBJ databases">
        <title>Andean soil-derived lignocellulolytic bacterial consortium as a source of novel taxa and putative plastic-active enzymes.</title>
        <authorList>
            <person name="Diaz-Garcia L."/>
            <person name="Chuvochina M."/>
            <person name="Feuerriegel G."/>
            <person name="Bunk B."/>
            <person name="Sproer C."/>
            <person name="Streit W.R."/>
            <person name="Rodriguez L.M."/>
            <person name="Overmann J."/>
            <person name="Jimenez D.J."/>
        </authorList>
    </citation>
    <scope>NUCLEOTIDE SEQUENCE</scope>
    <source>
        <strain evidence="3">MAG 26</strain>
    </source>
</reference>
<organism evidence="3 4">
    <name type="scientific">Candidatus Andeanibacterium colombiense</name>
    <dbReference type="NCBI Taxonomy" id="3121345"/>
    <lineage>
        <taxon>Bacteria</taxon>
        <taxon>Pseudomonadati</taxon>
        <taxon>Pseudomonadota</taxon>
        <taxon>Alphaproteobacteria</taxon>
        <taxon>Sphingomonadales</taxon>
        <taxon>Sphingomonadaceae</taxon>
        <taxon>Candidatus Andeanibacterium</taxon>
    </lineage>
</organism>
<dbReference type="KEGG" id="acob:P0Y56_03210"/>
<evidence type="ECO:0000256" key="1">
    <source>
        <dbReference type="SAM" id="MobiDB-lite"/>
    </source>
</evidence>
<sequence>MSIIKTILWVLLAIALVIFSINNWNPVEIKIWEDLLIVTKLPALVIVSFLAGLVPTWLILRGTRWQLRRRIASLESAVRSSVGSKQETAVPAAEDPNSSKIYPPVM</sequence>
<protein>
    <submittedName>
        <fullName evidence="3">DUF1049 domain-containing protein</fullName>
    </submittedName>
</protein>